<name>A0A1I7RYY6_BURXY</name>
<evidence type="ECO:0000313" key="2">
    <source>
        <dbReference type="WBParaSite" id="BXY_0595400.1"/>
    </source>
</evidence>
<accession>A0A1I7RYY6</accession>
<dbReference type="WBParaSite" id="BXY_0595400.1">
    <property type="protein sequence ID" value="BXY_0595400.1"/>
    <property type="gene ID" value="BXY_0595400"/>
</dbReference>
<protein>
    <submittedName>
        <fullName evidence="2">NR LBD domain-containing protein</fullName>
    </submittedName>
</protein>
<evidence type="ECO:0000313" key="1">
    <source>
        <dbReference type="Proteomes" id="UP000095284"/>
    </source>
</evidence>
<dbReference type="AlphaFoldDB" id="A0A1I7RYY6"/>
<proteinExistence type="predicted"/>
<sequence length="158" mass="18532">MLIFQDFQPFMEQLYGFVDWTEADKFDEETEIRRLVLDYAIRFDHRPALIKCNDLFEQAKENCRDPATFKDCHHLAASIRIPVYSAALIMGLHSRDYLARHLHSLKMDTVTSVKEWAEIEELVGILDQFDHSVSESEHEKKCYPIDDKSALLSRPHTF</sequence>
<reference evidence="2" key="1">
    <citation type="submission" date="2016-11" db="UniProtKB">
        <authorList>
            <consortium name="WormBaseParasite"/>
        </authorList>
    </citation>
    <scope>IDENTIFICATION</scope>
</reference>
<organism evidence="1 2">
    <name type="scientific">Bursaphelenchus xylophilus</name>
    <name type="common">Pinewood nematode worm</name>
    <name type="synonym">Aphelenchoides xylophilus</name>
    <dbReference type="NCBI Taxonomy" id="6326"/>
    <lineage>
        <taxon>Eukaryota</taxon>
        <taxon>Metazoa</taxon>
        <taxon>Ecdysozoa</taxon>
        <taxon>Nematoda</taxon>
        <taxon>Chromadorea</taxon>
        <taxon>Rhabditida</taxon>
        <taxon>Tylenchina</taxon>
        <taxon>Tylenchomorpha</taxon>
        <taxon>Aphelenchoidea</taxon>
        <taxon>Aphelenchoididae</taxon>
        <taxon>Bursaphelenchus</taxon>
    </lineage>
</organism>
<dbReference type="Proteomes" id="UP000095284">
    <property type="component" value="Unplaced"/>
</dbReference>
<dbReference type="Gene3D" id="1.25.50.20">
    <property type="match status" value="1"/>
</dbReference>